<organism evidence="1 2">
    <name type="scientific">Kocuria soli</name>
    <dbReference type="NCBI Taxonomy" id="2485125"/>
    <lineage>
        <taxon>Bacteria</taxon>
        <taxon>Bacillati</taxon>
        <taxon>Actinomycetota</taxon>
        <taxon>Actinomycetes</taxon>
        <taxon>Micrococcales</taxon>
        <taxon>Micrococcaceae</taxon>
        <taxon>Kocuria</taxon>
    </lineage>
</organism>
<dbReference type="InterPro" id="IPR032582">
    <property type="entry name" value="DUF4916"/>
</dbReference>
<name>A0A3N4A7V7_9MICC</name>
<dbReference type="Proteomes" id="UP000270616">
    <property type="component" value="Unassembled WGS sequence"/>
</dbReference>
<reference evidence="1 2" key="1">
    <citation type="submission" date="2018-10" db="EMBL/GenBank/DDBJ databases">
        <title>Kocuria sp. M5W7-7, whole genome shotgun sequence.</title>
        <authorList>
            <person name="Tuo L."/>
        </authorList>
    </citation>
    <scope>NUCLEOTIDE SEQUENCE [LARGE SCALE GENOMIC DNA]</scope>
    <source>
        <strain evidence="1 2">M5W7-7</strain>
    </source>
</reference>
<evidence type="ECO:0000313" key="2">
    <source>
        <dbReference type="Proteomes" id="UP000270616"/>
    </source>
</evidence>
<accession>A0A3N4A7V7</accession>
<sequence length="180" mass="19880">MSSVRTPDPNPGWLDEDDLREARRRLPMVYVQAVPVQLDPLGCVTDVGLLLQPNETGELERSLVSGRVLYRETIRAALLRHLEKDLGPLAMPQLPASTVPFSVTEYFPHPSETGYTDDRQHAVALNYVVAVRGECSPRADALQLSWLTPEEVLGADVQAEFTGGRGRLVEQALAHVGWGR</sequence>
<evidence type="ECO:0000313" key="1">
    <source>
        <dbReference type="EMBL" id="ROZ65695.1"/>
    </source>
</evidence>
<keyword evidence="2" id="KW-1185">Reference proteome</keyword>
<gene>
    <name evidence="1" type="ORF">EDL96_01000</name>
</gene>
<dbReference type="Pfam" id="PF16262">
    <property type="entry name" value="DUF4916"/>
    <property type="match status" value="1"/>
</dbReference>
<dbReference type="Gene3D" id="3.90.79.10">
    <property type="entry name" value="Nucleoside Triphosphate Pyrophosphohydrolase"/>
    <property type="match status" value="1"/>
</dbReference>
<dbReference type="SUPFAM" id="SSF55811">
    <property type="entry name" value="Nudix"/>
    <property type="match status" value="1"/>
</dbReference>
<dbReference type="RefSeq" id="WP_123823587.1">
    <property type="nucleotide sequence ID" value="NZ_RKMF01000001.1"/>
</dbReference>
<dbReference type="EMBL" id="RKMF01000001">
    <property type="protein sequence ID" value="ROZ65695.1"/>
    <property type="molecule type" value="Genomic_DNA"/>
</dbReference>
<dbReference type="AlphaFoldDB" id="A0A3N4A7V7"/>
<comment type="caution">
    <text evidence="1">The sequence shown here is derived from an EMBL/GenBank/DDBJ whole genome shotgun (WGS) entry which is preliminary data.</text>
</comment>
<dbReference type="OrthoDB" id="3266865at2"/>
<protein>
    <submittedName>
        <fullName evidence="1">DUF4916 domain-containing protein</fullName>
    </submittedName>
</protein>
<dbReference type="InterPro" id="IPR015797">
    <property type="entry name" value="NUDIX_hydrolase-like_dom_sf"/>
</dbReference>
<proteinExistence type="predicted"/>